<dbReference type="Pfam" id="PF01594">
    <property type="entry name" value="AI-2E_transport"/>
    <property type="match status" value="1"/>
</dbReference>
<evidence type="ECO:0000256" key="1">
    <source>
        <dbReference type="ARBA" id="ARBA00004141"/>
    </source>
</evidence>
<keyword evidence="4 6" id="KW-1133">Transmembrane helix</keyword>
<evidence type="ECO:0000256" key="3">
    <source>
        <dbReference type="ARBA" id="ARBA00022692"/>
    </source>
</evidence>
<protein>
    <recommendedName>
        <fullName evidence="9">AI-2E family transporter</fullName>
    </recommendedName>
</protein>
<dbReference type="EMBL" id="APJX01000001">
    <property type="protein sequence ID" value="EMS81610.1"/>
    <property type="molecule type" value="Genomic_DNA"/>
</dbReference>
<feature type="transmembrane region" description="Helical" evidence="6">
    <location>
        <begin position="318"/>
        <end position="339"/>
    </location>
</feature>
<sequence length="414" mass="45560">MASNERLRKESGLPDYPRTETSPRPISFYVILGAVLFAFIRTFSLLSPILLSFLLVLLISLAVNPVISRMRAWTGGRKIPTGLVVAGLTAVMVLAGWSLFGPMKDSVIKISVAVPDYWERLQKPLIKIEQQAVIFEEKLQVEVSTEIAREDRSTEKSEIIPKIPPQALHLEESNSFRSYLNGMFKDLFGSFTAVAFNGAHILVVLVTVFFGVVFMLMNPRPVFGAMLSLLPEEHHPKALIILQRIGKFIPAWAGATALGMLTIGFLVFLLMWPIFGFMDALVLGLIAGVLEAVPFMGPILSALPALLLALGQGGMTPLWVLLIFAAVQALENNMILPFIMAQGMKLHPLAVIFSVLLCVAAFGVLGVLIAAPLVAIVRIVHDELYRKRFLPHVTNEDLDHLAGIALHETRPDER</sequence>
<proteinExistence type="inferred from homology"/>
<dbReference type="InterPro" id="IPR002549">
    <property type="entry name" value="AI-2E-like"/>
</dbReference>
<dbReference type="PANTHER" id="PTHR21716:SF62">
    <property type="entry name" value="TRANSPORT PROTEIN YDBI-RELATED"/>
    <property type="match status" value="1"/>
</dbReference>
<dbReference type="RefSeq" id="WP_006964357.1">
    <property type="nucleotide sequence ID" value="NZ_APJX01000001.1"/>
</dbReference>
<dbReference type="OrthoDB" id="5470550at2"/>
<dbReference type="GO" id="GO:0055085">
    <property type="term" value="P:transmembrane transport"/>
    <property type="evidence" value="ECO:0007669"/>
    <property type="project" value="TreeGrafter"/>
</dbReference>
<evidence type="ECO:0000313" key="7">
    <source>
        <dbReference type="EMBL" id="EMS81610.1"/>
    </source>
</evidence>
<feature type="transmembrane region" description="Helical" evidence="6">
    <location>
        <begin position="251"/>
        <end position="275"/>
    </location>
</feature>
<feature type="transmembrane region" description="Helical" evidence="6">
    <location>
        <begin position="79"/>
        <end position="100"/>
    </location>
</feature>
<comment type="subcellular location">
    <subcellularLocation>
        <location evidence="1">Membrane</location>
        <topology evidence="1">Multi-pass membrane protein</topology>
    </subcellularLocation>
</comment>
<evidence type="ECO:0000256" key="4">
    <source>
        <dbReference type="ARBA" id="ARBA00022989"/>
    </source>
</evidence>
<comment type="similarity">
    <text evidence="2">Belongs to the autoinducer-2 exporter (AI-2E) (TC 2.A.86) family.</text>
</comment>
<keyword evidence="8" id="KW-1185">Reference proteome</keyword>
<keyword evidence="3 6" id="KW-0812">Transmembrane</keyword>
<feature type="transmembrane region" description="Helical" evidence="6">
    <location>
        <begin position="187"/>
        <end position="216"/>
    </location>
</feature>
<evidence type="ECO:0008006" key="9">
    <source>
        <dbReference type="Google" id="ProtNLM"/>
    </source>
</evidence>
<comment type="caution">
    <text evidence="7">The sequence shown here is derived from an EMBL/GenBank/DDBJ whole genome shotgun (WGS) entry which is preliminary data.</text>
</comment>
<gene>
    <name evidence="7" type="ORF">Dpo_1c07510</name>
</gene>
<evidence type="ECO:0000256" key="2">
    <source>
        <dbReference type="ARBA" id="ARBA00009773"/>
    </source>
</evidence>
<name>S0G3W2_9BACT</name>
<accession>S0G3W2</accession>
<feature type="transmembrane region" description="Helical" evidence="6">
    <location>
        <begin position="351"/>
        <end position="380"/>
    </location>
</feature>
<reference evidence="7 8" key="1">
    <citation type="journal article" date="2013" name="Genome Announc.">
        <title>Draft Genome Sequence of Desulfotignum phosphitoxidans DSM 13687 Strain FiPS-3.</title>
        <authorList>
            <person name="Poehlein A."/>
            <person name="Daniel R."/>
            <person name="Simeonova D.D."/>
        </authorList>
    </citation>
    <scope>NUCLEOTIDE SEQUENCE [LARGE SCALE GENOMIC DNA]</scope>
    <source>
        <strain evidence="7 8">DSM 13687</strain>
    </source>
</reference>
<dbReference type="PATRIC" id="fig|1286635.3.peg.783"/>
<dbReference type="Proteomes" id="UP000014216">
    <property type="component" value="Unassembled WGS sequence"/>
</dbReference>
<evidence type="ECO:0000256" key="6">
    <source>
        <dbReference type="SAM" id="Phobius"/>
    </source>
</evidence>
<feature type="transmembrane region" description="Helical" evidence="6">
    <location>
        <begin position="281"/>
        <end position="311"/>
    </location>
</feature>
<evidence type="ECO:0000313" key="8">
    <source>
        <dbReference type="Proteomes" id="UP000014216"/>
    </source>
</evidence>
<dbReference type="AlphaFoldDB" id="S0G3W2"/>
<evidence type="ECO:0000256" key="5">
    <source>
        <dbReference type="ARBA" id="ARBA00023136"/>
    </source>
</evidence>
<organism evidence="7 8">
    <name type="scientific">Desulfotignum phosphitoxidans DSM 13687</name>
    <dbReference type="NCBI Taxonomy" id="1286635"/>
    <lineage>
        <taxon>Bacteria</taxon>
        <taxon>Pseudomonadati</taxon>
        <taxon>Thermodesulfobacteriota</taxon>
        <taxon>Desulfobacteria</taxon>
        <taxon>Desulfobacterales</taxon>
        <taxon>Desulfobacteraceae</taxon>
        <taxon>Desulfotignum</taxon>
    </lineage>
</organism>
<keyword evidence="5 6" id="KW-0472">Membrane</keyword>
<dbReference type="GO" id="GO:0016020">
    <property type="term" value="C:membrane"/>
    <property type="evidence" value="ECO:0007669"/>
    <property type="project" value="UniProtKB-SubCell"/>
</dbReference>
<feature type="transmembrane region" description="Helical" evidence="6">
    <location>
        <begin position="26"/>
        <end position="43"/>
    </location>
</feature>
<feature type="transmembrane region" description="Helical" evidence="6">
    <location>
        <begin position="49"/>
        <end position="67"/>
    </location>
</feature>
<dbReference type="PANTHER" id="PTHR21716">
    <property type="entry name" value="TRANSMEMBRANE PROTEIN"/>
    <property type="match status" value="1"/>
</dbReference>